<evidence type="ECO:0000313" key="5">
    <source>
        <dbReference type="EMBL" id="MUG67941.1"/>
    </source>
</evidence>
<dbReference type="OrthoDB" id="9813413at2"/>
<comment type="caution">
    <text evidence="6">The sequence shown here is derived from an EMBL/GenBank/DDBJ whole genome shotgun (WGS) entry which is preliminary data.</text>
</comment>
<dbReference type="SUPFAM" id="SSF51215">
    <property type="entry name" value="Regulatory protein AraC"/>
    <property type="match status" value="1"/>
</dbReference>
<dbReference type="PRINTS" id="PR00032">
    <property type="entry name" value="HTHARAC"/>
</dbReference>
<evidence type="ECO:0000256" key="2">
    <source>
        <dbReference type="ARBA" id="ARBA00023125"/>
    </source>
</evidence>
<dbReference type="PANTHER" id="PTHR43280">
    <property type="entry name" value="ARAC-FAMILY TRANSCRIPTIONAL REGULATOR"/>
    <property type="match status" value="1"/>
</dbReference>
<dbReference type="Gene3D" id="1.10.10.60">
    <property type="entry name" value="Homeodomain-like"/>
    <property type="match status" value="2"/>
</dbReference>
<reference evidence="6 7" key="1">
    <citation type="submission" date="2017-07" db="EMBL/GenBank/DDBJ databases">
        <title>Isolation and whole genome analysis of endospore-forming bacteria from heroin.</title>
        <authorList>
            <person name="Kalinowski J."/>
            <person name="Ahrens B."/>
            <person name="Al-Dilaimi A."/>
            <person name="Winkler A."/>
            <person name="Wibberg D."/>
            <person name="Schleenbecker U."/>
            <person name="Ruckert C."/>
            <person name="Wolfel R."/>
            <person name="Grass G."/>
        </authorList>
    </citation>
    <scope>NUCLEOTIDE SEQUENCE [LARGE SCALE GENOMIC DNA]</scope>
    <source>
        <strain evidence="6 7">7537-G1</strain>
    </source>
</reference>
<dbReference type="PROSITE" id="PS01124">
    <property type="entry name" value="HTH_ARAC_FAMILY_2"/>
    <property type="match status" value="1"/>
</dbReference>
<dbReference type="AlphaFoldDB" id="A0A268EJ49"/>
<dbReference type="EMBL" id="NPBY01000071">
    <property type="protein sequence ID" value="PAD73104.1"/>
    <property type="molecule type" value="Genomic_DNA"/>
</dbReference>
<keyword evidence="8" id="KW-1185">Reference proteome</keyword>
<dbReference type="Proteomes" id="UP000215596">
    <property type="component" value="Unassembled WGS sequence"/>
</dbReference>
<dbReference type="GO" id="GO:0003700">
    <property type="term" value="F:DNA-binding transcription factor activity"/>
    <property type="evidence" value="ECO:0007669"/>
    <property type="project" value="InterPro"/>
</dbReference>
<dbReference type="Gene3D" id="2.60.120.280">
    <property type="entry name" value="Regulatory protein AraC"/>
    <property type="match status" value="1"/>
</dbReference>
<gene>
    <name evidence="6" type="ORF">CHH67_20885</name>
    <name evidence="5" type="ORF">GNP94_18290</name>
</gene>
<accession>A0A268EJ49</accession>
<dbReference type="InterPro" id="IPR037923">
    <property type="entry name" value="HTH-like"/>
</dbReference>
<dbReference type="InterPro" id="IPR009057">
    <property type="entry name" value="Homeodomain-like_sf"/>
</dbReference>
<evidence type="ECO:0000313" key="7">
    <source>
        <dbReference type="Proteomes" id="UP000215596"/>
    </source>
</evidence>
<evidence type="ECO:0000259" key="4">
    <source>
        <dbReference type="PROSITE" id="PS01124"/>
    </source>
</evidence>
<keyword evidence="2" id="KW-0238">DNA-binding</keyword>
<dbReference type="Proteomes" id="UP000435177">
    <property type="component" value="Unassembled WGS sequence"/>
</dbReference>
<sequence length="286" mass="32436">MSISPDHTLYEIGTNPAPGGHDLAVLFSGEGRPIPRHKVGPMIHDYCLIHTVLSGEGFFECAGKSHACRAGDTFVILPGVLFSYEAHERNPWHYQWVAFQVKGAPLLMSDMGVTPARPIIRCSGQEALDSLSLMYQHIRLGFNQSAYPWLEDLEASGWLKLLLHKLAMLNYAQLPEPDTSDIERGVRQAERWISTQYHQQLSIDQMAKTLGYHRAHLSKLFKQHTGLSPMQYLMKVRIDKAKSLMNTSFSIHEIAASVGFNDALYFSKQFRKWTGMTPSEYRRQSE</sequence>
<keyword evidence="1" id="KW-0805">Transcription regulation</keyword>
<name>A0A268EJ49_9BACL</name>
<dbReference type="InterPro" id="IPR020449">
    <property type="entry name" value="Tscrpt_reg_AraC-type_HTH"/>
</dbReference>
<dbReference type="InterPro" id="IPR018062">
    <property type="entry name" value="HTH_AraC-typ_CS"/>
</dbReference>
<reference evidence="5 8" key="2">
    <citation type="submission" date="2019-11" db="EMBL/GenBank/DDBJ databases">
        <title>Draft genome sequences of five Paenibacillus species of dairy origin.</title>
        <authorList>
            <person name="Olajide A.M."/>
            <person name="Chen S."/>
            <person name="Lapointe G."/>
        </authorList>
    </citation>
    <scope>NUCLEOTIDE SEQUENCE [LARGE SCALE GENOMIC DNA]</scope>
    <source>
        <strain evidence="5 8">3CS1</strain>
    </source>
</reference>
<dbReference type="SMART" id="SM00342">
    <property type="entry name" value="HTH_ARAC"/>
    <property type="match status" value="1"/>
</dbReference>
<protein>
    <submittedName>
        <fullName evidence="6">AraC family transcriptional regulator</fullName>
    </submittedName>
    <submittedName>
        <fullName evidence="5">Helix-turn-helix domain-containing protein</fullName>
    </submittedName>
</protein>
<dbReference type="InterPro" id="IPR018060">
    <property type="entry name" value="HTH_AraC"/>
</dbReference>
<dbReference type="EMBL" id="WOAA01000019">
    <property type="protein sequence ID" value="MUG67941.1"/>
    <property type="molecule type" value="Genomic_DNA"/>
</dbReference>
<feature type="domain" description="HTH araC/xylS-type" evidence="4">
    <location>
        <begin position="187"/>
        <end position="284"/>
    </location>
</feature>
<evidence type="ECO:0000313" key="6">
    <source>
        <dbReference type="EMBL" id="PAD73104.1"/>
    </source>
</evidence>
<dbReference type="GO" id="GO:0043565">
    <property type="term" value="F:sequence-specific DNA binding"/>
    <property type="evidence" value="ECO:0007669"/>
    <property type="project" value="InterPro"/>
</dbReference>
<dbReference type="InterPro" id="IPR003313">
    <property type="entry name" value="AraC-bd"/>
</dbReference>
<proteinExistence type="predicted"/>
<dbReference type="RefSeq" id="WP_095267316.1">
    <property type="nucleotide sequence ID" value="NZ_NPBY01000071.1"/>
</dbReference>
<dbReference type="CDD" id="cd06986">
    <property type="entry name" value="cupin_MmsR-like_N"/>
    <property type="match status" value="1"/>
</dbReference>
<dbReference type="PANTHER" id="PTHR43280:SF30">
    <property type="entry name" value="MMSAB OPERON REGULATORY PROTEIN"/>
    <property type="match status" value="1"/>
</dbReference>
<dbReference type="Pfam" id="PF02311">
    <property type="entry name" value="AraC_binding"/>
    <property type="match status" value="1"/>
</dbReference>
<organism evidence="6 7">
    <name type="scientific">Paenibacillus campinasensis</name>
    <dbReference type="NCBI Taxonomy" id="66347"/>
    <lineage>
        <taxon>Bacteria</taxon>
        <taxon>Bacillati</taxon>
        <taxon>Bacillota</taxon>
        <taxon>Bacilli</taxon>
        <taxon>Bacillales</taxon>
        <taxon>Paenibacillaceae</taxon>
        <taxon>Paenibacillus</taxon>
    </lineage>
</organism>
<keyword evidence="3" id="KW-0804">Transcription</keyword>
<dbReference type="Pfam" id="PF12833">
    <property type="entry name" value="HTH_18"/>
    <property type="match status" value="1"/>
</dbReference>
<dbReference type="SUPFAM" id="SSF46689">
    <property type="entry name" value="Homeodomain-like"/>
    <property type="match status" value="2"/>
</dbReference>
<evidence type="ECO:0000313" key="8">
    <source>
        <dbReference type="Proteomes" id="UP000435177"/>
    </source>
</evidence>
<evidence type="ECO:0000256" key="1">
    <source>
        <dbReference type="ARBA" id="ARBA00023015"/>
    </source>
</evidence>
<dbReference type="PROSITE" id="PS00041">
    <property type="entry name" value="HTH_ARAC_FAMILY_1"/>
    <property type="match status" value="1"/>
</dbReference>
<evidence type="ECO:0000256" key="3">
    <source>
        <dbReference type="ARBA" id="ARBA00023163"/>
    </source>
</evidence>